<protein>
    <submittedName>
        <fullName evidence="2">Uncharacterized protein</fullName>
    </submittedName>
</protein>
<dbReference type="Proteomes" id="UP000887579">
    <property type="component" value="Unplaced"/>
</dbReference>
<dbReference type="WBParaSite" id="ES5_v2.g26040.t1">
    <property type="protein sequence ID" value="ES5_v2.g26040.t1"/>
    <property type="gene ID" value="ES5_v2.g26040"/>
</dbReference>
<organism evidence="1 2">
    <name type="scientific">Panagrolaimus sp. ES5</name>
    <dbReference type="NCBI Taxonomy" id="591445"/>
    <lineage>
        <taxon>Eukaryota</taxon>
        <taxon>Metazoa</taxon>
        <taxon>Ecdysozoa</taxon>
        <taxon>Nematoda</taxon>
        <taxon>Chromadorea</taxon>
        <taxon>Rhabditida</taxon>
        <taxon>Tylenchina</taxon>
        <taxon>Panagrolaimomorpha</taxon>
        <taxon>Panagrolaimoidea</taxon>
        <taxon>Panagrolaimidae</taxon>
        <taxon>Panagrolaimus</taxon>
    </lineage>
</organism>
<name>A0AC34G8J4_9BILA</name>
<proteinExistence type="predicted"/>
<reference evidence="2" key="1">
    <citation type="submission" date="2022-11" db="UniProtKB">
        <authorList>
            <consortium name="WormBaseParasite"/>
        </authorList>
    </citation>
    <scope>IDENTIFICATION</scope>
</reference>
<sequence>MCDTSGMTEIINQKDVSKEDMRCTFVFRNRTEEHKINIVEKNLFEYFDTNIKDSSGTHVVVGLTWGMNATTDIIIETEKETNKSEIKEKLEVSMGISGATFNQKLKKDNEETSKLTKIKFVTDVIMDTKIPENVAEAIEFINSLPAKIKEQNKNHVVEFRLMPLNVLKEHLSKNISFKLS</sequence>
<evidence type="ECO:0000313" key="1">
    <source>
        <dbReference type="Proteomes" id="UP000887579"/>
    </source>
</evidence>
<accession>A0AC34G8J4</accession>
<evidence type="ECO:0000313" key="2">
    <source>
        <dbReference type="WBParaSite" id="ES5_v2.g26040.t1"/>
    </source>
</evidence>